<dbReference type="AlphaFoldDB" id="A0A4D7AMD9"/>
<dbReference type="Proteomes" id="UP000298642">
    <property type="component" value="Chromosome"/>
</dbReference>
<gene>
    <name evidence="1" type="ORF">EIO64_04240</name>
</gene>
<keyword evidence="2" id="KW-1185">Reference proteome</keyword>
<sequence>MTNDAAVQALLDYLNESDEPEIYWPRHHFEESCFSRWAAWEMIEAIMDHPMEDPEDVIEEFTMKMVIFSSIADGTDEGLIFSIAADFADECLTLFREENSNDKTNHYQCVEKRPEVNKKAQP</sequence>
<protein>
    <submittedName>
        <fullName evidence="1">Uncharacterized protein</fullName>
    </submittedName>
</protein>
<dbReference type="KEGG" id="obj:EIO64_04240"/>
<evidence type="ECO:0000313" key="2">
    <source>
        <dbReference type="Proteomes" id="UP000298642"/>
    </source>
</evidence>
<reference evidence="2" key="1">
    <citation type="submission" date="2018-12" db="EMBL/GenBank/DDBJ databases">
        <title>Dusodibacter welbiota gen. nov., sp. nov., isolated from human faeces and emended description of the Oscillibacter genus.</title>
        <authorList>
            <person name="Le Roy T."/>
            <person name="Van der Smissen P."/>
            <person name="Delzenne N."/>
            <person name="Muccioli G."/>
            <person name="Collet J.F."/>
            <person name="Cani P.D."/>
        </authorList>
    </citation>
    <scope>NUCLEOTIDE SEQUENCE [LARGE SCALE GENOMIC DNA]</scope>
    <source>
        <strain evidence="2">J115</strain>
    </source>
</reference>
<organism evidence="1 2">
    <name type="scientific">Dysosmobacter welbionis</name>
    <dbReference type="NCBI Taxonomy" id="2093857"/>
    <lineage>
        <taxon>Bacteria</taxon>
        <taxon>Bacillati</taxon>
        <taxon>Bacillota</taxon>
        <taxon>Clostridia</taxon>
        <taxon>Eubacteriales</taxon>
        <taxon>Oscillospiraceae</taxon>
        <taxon>Dysosmobacter</taxon>
    </lineage>
</organism>
<proteinExistence type="predicted"/>
<accession>A0A4D7AMD9</accession>
<evidence type="ECO:0000313" key="1">
    <source>
        <dbReference type="EMBL" id="QCI58525.1"/>
    </source>
</evidence>
<name>A0A4D7AMD9_9FIRM</name>
<dbReference type="RefSeq" id="WP_136890818.1">
    <property type="nucleotide sequence ID" value="NZ_CP034413.3"/>
</dbReference>
<dbReference type="EMBL" id="CP034413">
    <property type="protein sequence ID" value="QCI58525.1"/>
    <property type="molecule type" value="Genomic_DNA"/>
</dbReference>